<reference evidence="2 3" key="1">
    <citation type="submission" date="2019-09" db="EMBL/GenBank/DDBJ databases">
        <authorList>
            <person name="Depoorter E."/>
        </authorList>
    </citation>
    <scope>NUCLEOTIDE SEQUENCE [LARGE SCALE GENOMIC DNA]</scope>
    <source>
        <strain evidence="2">LMG 30113</strain>
    </source>
</reference>
<sequence>MTFNMRMPFLESTDMSLLPTCECPPDDPSCTASAIDAPAATADPRAPRQRTERADGRGRRFRFGDAVDAMSAANGTPPRAATGSIAISFAVVSRRNWPPQGWPAPAVPEGSSGSTR</sequence>
<evidence type="ECO:0000256" key="1">
    <source>
        <dbReference type="SAM" id="MobiDB-lite"/>
    </source>
</evidence>
<proteinExistence type="predicted"/>
<name>A0A6J5DG32_9BURK</name>
<dbReference type="EMBL" id="CABVQD010000005">
    <property type="protein sequence ID" value="VWB48705.1"/>
    <property type="molecule type" value="Genomic_DNA"/>
</dbReference>
<feature type="region of interest" description="Disordered" evidence="1">
    <location>
        <begin position="97"/>
        <end position="116"/>
    </location>
</feature>
<feature type="compositionally biased region" description="Low complexity" evidence="1">
    <location>
        <begin position="32"/>
        <end position="44"/>
    </location>
</feature>
<evidence type="ECO:0000313" key="3">
    <source>
        <dbReference type="Proteomes" id="UP000494330"/>
    </source>
</evidence>
<dbReference type="RefSeq" id="WP_052001438.1">
    <property type="nucleotide sequence ID" value="NZ_CABVQD010000005.1"/>
</dbReference>
<feature type="region of interest" description="Disordered" evidence="1">
    <location>
        <begin position="32"/>
        <end position="58"/>
    </location>
</feature>
<keyword evidence="3" id="KW-1185">Reference proteome</keyword>
<evidence type="ECO:0000313" key="2">
    <source>
        <dbReference type="EMBL" id="VWB48705.1"/>
    </source>
</evidence>
<protein>
    <submittedName>
        <fullName evidence="2">Uncharacterized protein</fullName>
    </submittedName>
</protein>
<dbReference type="AlphaFoldDB" id="A0A6J5DG32"/>
<organism evidence="2 3">
    <name type="scientific">Burkholderia paludis</name>
    <dbReference type="NCBI Taxonomy" id="1506587"/>
    <lineage>
        <taxon>Bacteria</taxon>
        <taxon>Pseudomonadati</taxon>
        <taxon>Pseudomonadota</taxon>
        <taxon>Betaproteobacteria</taxon>
        <taxon>Burkholderiales</taxon>
        <taxon>Burkholderiaceae</taxon>
        <taxon>Burkholderia</taxon>
        <taxon>Burkholderia cepacia complex</taxon>
    </lineage>
</organism>
<dbReference type="Proteomes" id="UP000494330">
    <property type="component" value="Unassembled WGS sequence"/>
</dbReference>
<gene>
    <name evidence="2" type="ORF">BPA30113_02086</name>
</gene>
<feature type="compositionally biased region" description="Basic and acidic residues" evidence="1">
    <location>
        <begin position="45"/>
        <end position="58"/>
    </location>
</feature>
<accession>A0A6J5DG32</accession>